<dbReference type="Proteomes" id="UP001256547">
    <property type="component" value="Unassembled WGS sequence"/>
</dbReference>
<feature type="transmembrane region" description="Helical" evidence="5">
    <location>
        <begin position="178"/>
        <end position="201"/>
    </location>
</feature>
<keyword evidence="3 5" id="KW-1133">Transmembrane helix</keyword>
<evidence type="ECO:0000313" key="9">
    <source>
        <dbReference type="Proteomes" id="UP001245561"/>
    </source>
</evidence>
<sequence length="364" mass="41160">MNRTIIIRAFVQQIRDKSTYIYFLLFPLALMLVLGSILQGAFGTSEIENKIDPIQIRYVAADQKKGAQFEAILQEVSTPKLVFKASSDEKQAINALKEKQADVYLLIGKNIDVEMNELSDIQFTLLKSYLVELFQTMHRLEGAQRFGQAPEEISDVSEKLDKALVVDQTNLKKPATSYQYYSVAMIALFILYMAENGLEMFGKSRRHKTLQREAISPVSRQTIINSTFLGHVLLGLCAVFVLMVITQTVFDVPWQQQFGFSFLNLSSLMILFLALGAFLETIGKEVGMGITQIIIQIAAFLGGGYFPVSEEMMNFSPMGWVMGPIREALWTNNALQWRGIILNLLFAVLMFLSMSVVLNRREEF</sequence>
<evidence type="ECO:0000259" key="6">
    <source>
        <dbReference type="Pfam" id="PF12698"/>
    </source>
</evidence>
<dbReference type="GO" id="GO:0140359">
    <property type="term" value="F:ABC-type transporter activity"/>
    <property type="evidence" value="ECO:0007669"/>
    <property type="project" value="InterPro"/>
</dbReference>
<feature type="transmembrane region" description="Helical" evidence="5">
    <location>
        <begin position="20"/>
        <end position="42"/>
    </location>
</feature>
<evidence type="ECO:0000256" key="4">
    <source>
        <dbReference type="ARBA" id="ARBA00023136"/>
    </source>
</evidence>
<proteinExistence type="predicted"/>
<dbReference type="InterPro" id="IPR052902">
    <property type="entry name" value="ABC-2_transporter"/>
</dbReference>
<dbReference type="AlphaFoldDB" id="A0AAP5KN72"/>
<organism evidence="8 9">
    <name type="scientific">Enterococcus dongliensis</name>
    <dbReference type="NCBI Taxonomy" id="2559925"/>
    <lineage>
        <taxon>Bacteria</taxon>
        <taxon>Bacillati</taxon>
        <taxon>Bacillota</taxon>
        <taxon>Bacilli</taxon>
        <taxon>Lactobacillales</taxon>
        <taxon>Enterococcaceae</taxon>
        <taxon>Enterococcus</taxon>
    </lineage>
</organism>
<dbReference type="Pfam" id="PF12698">
    <property type="entry name" value="ABC2_membrane_3"/>
    <property type="match status" value="1"/>
</dbReference>
<keyword evidence="2 5" id="KW-0812">Transmembrane</keyword>
<evidence type="ECO:0000256" key="5">
    <source>
        <dbReference type="SAM" id="Phobius"/>
    </source>
</evidence>
<dbReference type="PANTHER" id="PTHR43027">
    <property type="entry name" value="DOXORUBICIN RESISTANCE ABC TRANSPORTER PERMEASE PROTEIN DRRC-RELATED"/>
    <property type="match status" value="1"/>
</dbReference>
<evidence type="ECO:0000313" key="8">
    <source>
        <dbReference type="EMBL" id="MDT2635993.1"/>
    </source>
</evidence>
<feature type="transmembrane region" description="Helical" evidence="5">
    <location>
        <begin position="222"/>
        <end position="246"/>
    </location>
</feature>
<evidence type="ECO:0000313" key="10">
    <source>
        <dbReference type="Proteomes" id="UP001256547"/>
    </source>
</evidence>
<evidence type="ECO:0000256" key="2">
    <source>
        <dbReference type="ARBA" id="ARBA00022692"/>
    </source>
</evidence>
<feature type="transmembrane region" description="Helical" evidence="5">
    <location>
        <begin position="286"/>
        <end position="308"/>
    </location>
</feature>
<dbReference type="InterPro" id="IPR013525">
    <property type="entry name" value="ABC2_TM"/>
</dbReference>
<evidence type="ECO:0000313" key="7">
    <source>
        <dbReference type="EMBL" id="MDT2595514.1"/>
    </source>
</evidence>
<comment type="subcellular location">
    <subcellularLocation>
        <location evidence="1">Membrane</location>
        <topology evidence="1">Multi-pass membrane protein</topology>
    </subcellularLocation>
</comment>
<reference evidence="8 10" key="1">
    <citation type="submission" date="2023-03" db="EMBL/GenBank/DDBJ databases">
        <authorList>
            <person name="Shen W."/>
            <person name="Cai J."/>
        </authorList>
    </citation>
    <scope>NUCLEOTIDE SEQUENCE</scope>
    <source>
        <strain evidence="8">P55-2</strain>
        <strain evidence="7 10">P72-2</strain>
    </source>
</reference>
<dbReference type="GO" id="GO:0016020">
    <property type="term" value="C:membrane"/>
    <property type="evidence" value="ECO:0007669"/>
    <property type="project" value="UniProtKB-SubCell"/>
</dbReference>
<keyword evidence="4 5" id="KW-0472">Membrane</keyword>
<dbReference type="PANTHER" id="PTHR43027:SF1">
    <property type="entry name" value="DOXORUBICIN RESISTANCE ABC TRANSPORTER PERMEASE PROTEIN DRRC-RELATED"/>
    <property type="match status" value="1"/>
</dbReference>
<dbReference type="RefSeq" id="WP_137602959.1">
    <property type="nucleotide sequence ID" value="NZ_JARPYR010000001.1"/>
</dbReference>
<feature type="domain" description="ABC-2 type transporter transmembrane" evidence="6">
    <location>
        <begin position="17"/>
        <end position="351"/>
    </location>
</feature>
<evidence type="ECO:0000256" key="3">
    <source>
        <dbReference type="ARBA" id="ARBA00022989"/>
    </source>
</evidence>
<protein>
    <submittedName>
        <fullName evidence="8">ABC transporter permease</fullName>
    </submittedName>
</protein>
<dbReference type="EMBL" id="JARPYR010000001">
    <property type="protein sequence ID" value="MDT2595514.1"/>
    <property type="molecule type" value="Genomic_DNA"/>
</dbReference>
<dbReference type="EMBL" id="JARPYT010000001">
    <property type="protein sequence ID" value="MDT2635993.1"/>
    <property type="molecule type" value="Genomic_DNA"/>
</dbReference>
<dbReference type="Proteomes" id="UP001245561">
    <property type="component" value="Unassembled WGS sequence"/>
</dbReference>
<keyword evidence="10" id="KW-1185">Reference proteome</keyword>
<name>A0AAP5KN72_9ENTE</name>
<evidence type="ECO:0000256" key="1">
    <source>
        <dbReference type="ARBA" id="ARBA00004141"/>
    </source>
</evidence>
<feature type="transmembrane region" description="Helical" evidence="5">
    <location>
        <begin position="258"/>
        <end position="279"/>
    </location>
</feature>
<feature type="transmembrane region" description="Helical" evidence="5">
    <location>
        <begin position="340"/>
        <end position="358"/>
    </location>
</feature>
<gene>
    <name evidence="8" type="ORF">P7D36_00500</name>
    <name evidence="7" type="ORF">P7D39_00500</name>
</gene>
<accession>A0AAP5KN72</accession>
<comment type="caution">
    <text evidence="8">The sequence shown here is derived from an EMBL/GenBank/DDBJ whole genome shotgun (WGS) entry which is preliminary data.</text>
</comment>